<dbReference type="InterPro" id="IPR002549">
    <property type="entry name" value="AI-2E-like"/>
</dbReference>
<evidence type="ECO:0000256" key="5">
    <source>
        <dbReference type="ARBA" id="ARBA00022692"/>
    </source>
</evidence>
<feature type="transmembrane region" description="Helical" evidence="8">
    <location>
        <begin position="316"/>
        <end position="345"/>
    </location>
</feature>
<protein>
    <submittedName>
        <fullName evidence="9">Permease often clustered with de novo purine synthesis</fullName>
    </submittedName>
</protein>
<evidence type="ECO:0000256" key="1">
    <source>
        <dbReference type="ARBA" id="ARBA00004651"/>
    </source>
</evidence>
<evidence type="ECO:0000256" key="7">
    <source>
        <dbReference type="ARBA" id="ARBA00023136"/>
    </source>
</evidence>
<evidence type="ECO:0000256" key="3">
    <source>
        <dbReference type="ARBA" id="ARBA00022448"/>
    </source>
</evidence>
<keyword evidence="3" id="KW-0813">Transport</keyword>
<keyword evidence="6 8" id="KW-1133">Transmembrane helix</keyword>
<dbReference type="GO" id="GO:0005886">
    <property type="term" value="C:plasma membrane"/>
    <property type="evidence" value="ECO:0007669"/>
    <property type="project" value="UniProtKB-SubCell"/>
</dbReference>
<sequence length="360" mass="39077">MPENLIPKASTTESSKWFILMGVVVFSGLVYLLAPVLTPFVIAAVLSYIGDPLVDWLELKKFPRTLAVTTVFVSLTLIAILFLLIFIPLVEKQIVILIHKVPEYAQWIQDTLLPVVNEKLGAAKVNFDLTALQDSLKSNWQSAGGIMAQVISSITRSGFALFTGVANLVLVFIVSFYLLRDWDKLIENIRQLLPRNKEKLISTLAKQSDEVLGAFFRGQLLVVLALTIVYSIGLSIVGLDLAILIGLLAGVVSFVPYLGFIIGIVAATIAALMQFGDASYVLYVFIVFGVGQALEGMVLTPVLVGDKIGLHPVAVIFAVLAGGQLFGFFGVLCALPVAAVLAVIIRHMHKEYKESAVYNA</sequence>
<dbReference type="EMBL" id="UOFT01000022">
    <property type="protein sequence ID" value="VAW92066.1"/>
    <property type="molecule type" value="Genomic_DNA"/>
</dbReference>
<evidence type="ECO:0000256" key="2">
    <source>
        <dbReference type="ARBA" id="ARBA00009773"/>
    </source>
</evidence>
<accession>A0A3B1AHE0</accession>
<name>A0A3B1AHE0_9ZZZZ</name>
<evidence type="ECO:0000256" key="6">
    <source>
        <dbReference type="ARBA" id="ARBA00022989"/>
    </source>
</evidence>
<feature type="transmembrane region" description="Helical" evidence="8">
    <location>
        <begin position="280"/>
        <end position="304"/>
    </location>
</feature>
<comment type="similarity">
    <text evidence="2">Belongs to the autoinducer-2 exporter (AI-2E) (TC 2.A.86) family.</text>
</comment>
<keyword evidence="5 8" id="KW-0812">Transmembrane</keyword>
<feature type="transmembrane region" description="Helical" evidence="8">
    <location>
        <begin position="159"/>
        <end position="179"/>
    </location>
</feature>
<comment type="subcellular location">
    <subcellularLocation>
        <location evidence="1">Cell membrane</location>
        <topology evidence="1">Multi-pass membrane protein</topology>
    </subcellularLocation>
</comment>
<dbReference type="AlphaFoldDB" id="A0A3B1AHE0"/>
<dbReference type="PANTHER" id="PTHR21716:SF53">
    <property type="entry name" value="PERMEASE PERM-RELATED"/>
    <property type="match status" value="1"/>
</dbReference>
<feature type="transmembrane region" description="Helical" evidence="8">
    <location>
        <begin position="254"/>
        <end position="273"/>
    </location>
</feature>
<evidence type="ECO:0000256" key="8">
    <source>
        <dbReference type="SAM" id="Phobius"/>
    </source>
</evidence>
<organism evidence="9">
    <name type="scientific">hydrothermal vent metagenome</name>
    <dbReference type="NCBI Taxonomy" id="652676"/>
    <lineage>
        <taxon>unclassified sequences</taxon>
        <taxon>metagenomes</taxon>
        <taxon>ecological metagenomes</taxon>
    </lineage>
</organism>
<dbReference type="Pfam" id="PF01594">
    <property type="entry name" value="AI-2E_transport"/>
    <property type="match status" value="1"/>
</dbReference>
<keyword evidence="7 8" id="KW-0472">Membrane</keyword>
<gene>
    <name evidence="9" type="ORF">MNBD_GAMMA23-880</name>
</gene>
<dbReference type="PANTHER" id="PTHR21716">
    <property type="entry name" value="TRANSMEMBRANE PROTEIN"/>
    <property type="match status" value="1"/>
</dbReference>
<feature type="transmembrane region" description="Helical" evidence="8">
    <location>
        <begin position="17"/>
        <end position="46"/>
    </location>
</feature>
<feature type="transmembrane region" description="Helical" evidence="8">
    <location>
        <begin position="220"/>
        <end position="248"/>
    </location>
</feature>
<dbReference type="GO" id="GO:0055085">
    <property type="term" value="P:transmembrane transport"/>
    <property type="evidence" value="ECO:0007669"/>
    <property type="project" value="TreeGrafter"/>
</dbReference>
<feature type="transmembrane region" description="Helical" evidence="8">
    <location>
        <begin position="66"/>
        <end position="87"/>
    </location>
</feature>
<proteinExistence type="inferred from homology"/>
<reference evidence="9" key="1">
    <citation type="submission" date="2018-06" db="EMBL/GenBank/DDBJ databases">
        <authorList>
            <person name="Zhirakovskaya E."/>
        </authorList>
    </citation>
    <scope>NUCLEOTIDE SEQUENCE</scope>
</reference>
<evidence type="ECO:0000313" key="9">
    <source>
        <dbReference type="EMBL" id="VAW92066.1"/>
    </source>
</evidence>
<evidence type="ECO:0000256" key="4">
    <source>
        <dbReference type="ARBA" id="ARBA00022475"/>
    </source>
</evidence>
<keyword evidence="4" id="KW-1003">Cell membrane</keyword>